<name>A0A8M1FHC0_URSMA</name>
<accession>A0A8M1FHC0</accession>
<dbReference type="GO" id="GO:0032039">
    <property type="term" value="C:integrator complex"/>
    <property type="evidence" value="ECO:0007669"/>
    <property type="project" value="TreeGrafter"/>
</dbReference>
<dbReference type="KEGG" id="umr:121101972"/>
<dbReference type="PANTHER" id="PTHR12957">
    <property type="entry name" value="DEAD/H BOX POLYPEPTIDE 26/DICE1-RELATED"/>
    <property type="match status" value="1"/>
</dbReference>
<organism evidence="3 4">
    <name type="scientific">Ursus maritimus</name>
    <name type="common">Polar bear</name>
    <name type="synonym">Thalarctos maritimus</name>
    <dbReference type="NCBI Taxonomy" id="29073"/>
    <lineage>
        <taxon>Eukaryota</taxon>
        <taxon>Metazoa</taxon>
        <taxon>Chordata</taxon>
        <taxon>Craniata</taxon>
        <taxon>Vertebrata</taxon>
        <taxon>Euteleostomi</taxon>
        <taxon>Mammalia</taxon>
        <taxon>Eutheria</taxon>
        <taxon>Laurasiatheria</taxon>
        <taxon>Carnivora</taxon>
        <taxon>Caniformia</taxon>
        <taxon>Ursidae</taxon>
        <taxon>Ursus</taxon>
    </lineage>
</organism>
<reference evidence="3" key="1">
    <citation type="submission" date="2024-06" db="UniProtKB">
        <authorList>
            <consortium name="RefSeq"/>
        </authorList>
    </citation>
    <scope>NUCLEOTIDE SEQUENCE [LARGE SCALE GENOMIC DNA]</scope>
</reference>
<dbReference type="InterPro" id="IPR051113">
    <property type="entry name" value="Integrator_subunit6"/>
</dbReference>
<dbReference type="RefSeq" id="XP_040482771.1">
    <property type="nucleotide sequence ID" value="XM_040626837.1"/>
</dbReference>
<dbReference type="GeneID" id="121101972"/>
<dbReference type="Pfam" id="PF15300">
    <property type="entry name" value="INT_SG_DDX_CT_C"/>
    <property type="match status" value="1"/>
</dbReference>
<protein>
    <submittedName>
        <fullName evidence="4">Integrator complex subunit 6-like</fullName>
    </submittedName>
</protein>
<evidence type="ECO:0000259" key="2">
    <source>
        <dbReference type="Pfam" id="PF15300"/>
    </source>
</evidence>
<evidence type="ECO:0000313" key="3">
    <source>
        <dbReference type="Proteomes" id="UP000261680"/>
    </source>
</evidence>
<dbReference type="GO" id="GO:0034472">
    <property type="term" value="P:snRNA 3'-end processing"/>
    <property type="evidence" value="ECO:0007669"/>
    <property type="project" value="TreeGrafter"/>
</dbReference>
<keyword evidence="3" id="KW-1185">Reference proteome</keyword>
<dbReference type="InterPro" id="IPR029307">
    <property type="entry name" value="INT_SG_DDX_CT_C"/>
</dbReference>
<feature type="region of interest" description="Disordered" evidence="1">
    <location>
        <begin position="1"/>
        <end position="63"/>
    </location>
</feature>
<feature type="domain" description="INTS6/SAGE1/DDX26B/CT45 C-terminal" evidence="2">
    <location>
        <begin position="204"/>
        <end position="263"/>
    </location>
</feature>
<sequence>MSEKGEESAVGPKSQVKRPGKAITPPPIKKRLSMPLLSVEEEGEGPSHAGGSAVSVEDGKDAWPPLPSLNENFRDCGAHGCVGGVAEMHVIAAPRSVRFPGAPVVHSTHGEGRESGRSPPAGFWSTSVPPELMNMAGDGIPHGKLDCLSQDLTSVSKGGLIHKAGGHALVGGIIASCLSADDLKVTATSVSGDMPDQLPIPVKINTEIKEQLKMEIRQLGGKYEKISKLLEGVQGPPEVQKKFVVYAMKEAARFKRQDLVSRLGNLVEKIEFEQFLNKHEVSPVFYSHYRGDQ</sequence>
<evidence type="ECO:0000313" key="4">
    <source>
        <dbReference type="RefSeq" id="XP_040482771.1"/>
    </source>
</evidence>
<proteinExistence type="predicted"/>
<dbReference type="Proteomes" id="UP000261680">
    <property type="component" value="Chromosome X"/>
</dbReference>
<evidence type="ECO:0000256" key="1">
    <source>
        <dbReference type="SAM" id="MobiDB-lite"/>
    </source>
</evidence>
<dbReference type="AlphaFoldDB" id="A0A8M1FHC0"/>
<dbReference type="PANTHER" id="PTHR12957:SF22">
    <property type="entry name" value="INTEGRATOR COMPLEX SUBUNIT 6-LIKE"/>
    <property type="match status" value="1"/>
</dbReference>
<gene>
    <name evidence="4" type="primary">LOC121101972</name>
</gene>
<dbReference type="OrthoDB" id="9634952at2759"/>
<reference evidence="4" key="2">
    <citation type="submission" date="2025-08" db="UniProtKB">
        <authorList>
            <consortium name="RefSeq"/>
        </authorList>
    </citation>
    <scope>IDENTIFICATION</scope>
    <source>
        <tissue evidence="4">Whole blood</tissue>
    </source>
</reference>